<evidence type="ECO:0000313" key="1">
    <source>
        <dbReference type="EMBL" id="KAJ4978393.1"/>
    </source>
</evidence>
<accession>A0A9Q0KX24</accession>
<protein>
    <submittedName>
        <fullName evidence="1">Uncharacterized protein</fullName>
    </submittedName>
</protein>
<keyword evidence="2" id="KW-1185">Reference proteome</keyword>
<evidence type="ECO:0000313" key="2">
    <source>
        <dbReference type="Proteomes" id="UP001141806"/>
    </source>
</evidence>
<reference evidence="1" key="1">
    <citation type="journal article" date="2023" name="Plant J.">
        <title>The genome of the king protea, Protea cynaroides.</title>
        <authorList>
            <person name="Chang J."/>
            <person name="Duong T.A."/>
            <person name="Schoeman C."/>
            <person name="Ma X."/>
            <person name="Roodt D."/>
            <person name="Barker N."/>
            <person name="Li Z."/>
            <person name="Van de Peer Y."/>
            <person name="Mizrachi E."/>
        </authorList>
    </citation>
    <scope>NUCLEOTIDE SEQUENCE</scope>
    <source>
        <tissue evidence="1">Young leaves</tissue>
    </source>
</reference>
<name>A0A9Q0KX24_9MAGN</name>
<dbReference type="AlphaFoldDB" id="A0A9Q0KX24"/>
<gene>
    <name evidence="1" type="ORF">NE237_009173</name>
</gene>
<sequence>MRAARERERERLRQSLRENREGRGFQWQDERIEEVKRRNREKKKRGPLKLSAAGFQGRRRIERRKGELIFGKAEGYSVNKGSVVGSYERKERIIEKRQLGEMRRGVRDIERPRKKKKVV</sequence>
<proteinExistence type="predicted"/>
<comment type="caution">
    <text evidence="1">The sequence shown here is derived from an EMBL/GenBank/DDBJ whole genome shotgun (WGS) entry which is preliminary data.</text>
</comment>
<organism evidence="1 2">
    <name type="scientific">Protea cynaroides</name>
    <dbReference type="NCBI Taxonomy" id="273540"/>
    <lineage>
        <taxon>Eukaryota</taxon>
        <taxon>Viridiplantae</taxon>
        <taxon>Streptophyta</taxon>
        <taxon>Embryophyta</taxon>
        <taxon>Tracheophyta</taxon>
        <taxon>Spermatophyta</taxon>
        <taxon>Magnoliopsida</taxon>
        <taxon>Proteales</taxon>
        <taxon>Proteaceae</taxon>
        <taxon>Protea</taxon>
    </lineage>
</organism>
<dbReference type="Proteomes" id="UP001141806">
    <property type="component" value="Unassembled WGS sequence"/>
</dbReference>
<dbReference type="EMBL" id="JAMYWD010000002">
    <property type="protein sequence ID" value="KAJ4978393.1"/>
    <property type="molecule type" value="Genomic_DNA"/>
</dbReference>